<dbReference type="EMBL" id="JBOK01000002">
    <property type="protein sequence ID" value="EXU81569.1"/>
    <property type="molecule type" value="Genomic_DNA"/>
</dbReference>
<dbReference type="AlphaFoldDB" id="A0A014MU37"/>
<evidence type="ECO:0000259" key="2">
    <source>
        <dbReference type="Pfam" id="PF09834"/>
    </source>
</evidence>
<dbReference type="Pfam" id="PF09834">
    <property type="entry name" value="DUF2061"/>
    <property type="match status" value="2"/>
</dbReference>
<gene>
    <name evidence="3" type="ORF">AX13_07140</name>
</gene>
<feature type="domain" description="DUF2061" evidence="2">
    <location>
        <begin position="76"/>
        <end position="127"/>
    </location>
</feature>
<reference evidence="3 4" key="1">
    <citation type="submission" date="2014-01" db="EMBL/GenBank/DDBJ databases">
        <title>Interspecies Systems Biology Uncovers Metabolites Affecting C. elegans Gene Expression and Life History Traits.</title>
        <authorList>
            <person name="Watson E."/>
            <person name="Macneil L.T."/>
            <person name="Ritter A.D."/>
            <person name="Yilmaz L.S."/>
            <person name="Rosebrock A.P."/>
            <person name="Caudy A.A."/>
            <person name="Walhout A.J."/>
        </authorList>
    </citation>
    <scope>NUCLEOTIDE SEQUENCE [LARGE SCALE GENOMIC DNA]</scope>
    <source>
        <strain evidence="3 4">DA1877</strain>
    </source>
</reference>
<feature type="transmembrane region" description="Helical" evidence="1">
    <location>
        <begin position="12"/>
        <end position="34"/>
    </location>
</feature>
<keyword evidence="4" id="KW-1185">Reference proteome</keyword>
<protein>
    <recommendedName>
        <fullName evidence="2">DUF2061 domain-containing protein</fullName>
    </recommendedName>
</protein>
<feature type="domain" description="DUF2061" evidence="2">
    <location>
        <begin position="15"/>
        <end position="66"/>
    </location>
</feature>
<comment type="caution">
    <text evidence="3">The sequence shown here is derived from an EMBL/GenBank/DDBJ whole genome shotgun (WGS) entry which is preliminary data.</text>
</comment>
<accession>A0A014MU37</accession>
<dbReference type="InterPro" id="IPR018638">
    <property type="entry name" value="DUF2061_membrane"/>
</dbReference>
<sequence>MSPLHHLLRQHATALLKAGSYYGVHIVVAAAVAYAVTGNWLAALTLSLLEPSVQVVAYFLHDKAWARVPMARYRTLLKTVSYYGVHLVVAAGVAYAVTGDGVAALTLSLLEPTVQMLFFYLHETLWERQAQRRQAAASPQLPVCGHRSVLQHSA</sequence>
<evidence type="ECO:0000313" key="4">
    <source>
        <dbReference type="Proteomes" id="UP000020766"/>
    </source>
</evidence>
<dbReference type="STRING" id="225991.MA05_02150"/>
<dbReference type="Proteomes" id="UP000020766">
    <property type="component" value="Unassembled WGS sequence"/>
</dbReference>
<name>A0A014MU37_9BURK</name>
<keyword evidence="1" id="KW-1133">Transmembrane helix</keyword>
<proteinExistence type="predicted"/>
<keyword evidence="1" id="KW-0812">Transmembrane</keyword>
<organism evidence="3 4">
    <name type="scientific">Comamonas aquatica DA1877</name>
    <dbReference type="NCBI Taxonomy" id="1457173"/>
    <lineage>
        <taxon>Bacteria</taxon>
        <taxon>Pseudomonadati</taxon>
        <taxon>Pseudomonadota</taxon>
        <taxon>Betaproteobacteria</taxon>
        <taxon>Burkholderiales</taxon>
        <taxon>Comamonadaceae</taxon>
        <taxon>Comamonas</taxon>
    </lineage>
</organism>
<keyword evidence="1" id="KW-0472">Membrane</keyword>
<evidence type="ECO:0000313" key="3">
    <source>
        <dbReference type="EMBL" id="EXU81569.1"/>
    </source>
</evidence>
<evidence type="ECO:0000256" key="1">
    <source>
        <dbReference type="SAM" id="Phobius"/>
    </source>
</evidence>
<dbReference type="PATRIC" id="fig|1457173.3.peg.445"/>